<accession>A0A1T5IE36</accession>
<reference evidence="3 4" key="1">
    <citation type="submission" date="2017-02" db="EMBL/GenBank/DDBJ databases">
        <authorList>
            <person name="Peterson S.W."/>
        </authorList>
    </citation>
    <scope>NUCLEOTIDE SEQUENCE [LARGE SCALE GENOMIC DNA]</scope>
    <source>
        <strain evidence="3 4">DSM 21481</strain>
    </source>
</reference>
<dbReference type="STRING" id="526729.SAMN04324258_0410"/>
<protein>
    <submittedName>
        <fullName evidence="3">Putative collagen-binding domain of a collagenase</fullName>
    </submittedName>
</protein>
<keyword evidence="4" id="KW-1185">Reference proteome</keyword>
<organism evidence="3 4">
    <name type="scientific">Krasilnikoviella flava</name>
    <dbReference type="NCBI Taxonomy" id="526729"/>
    <lineage>
        <taxon>Bacteria</taxon>
        <taxon>Bacillati</taxon>
        <taxon>Actinomycetota</taxon>
        <taxon>Actinomycetes</taxon>
        <taxon>Micrococcales</taxon>
        <taxon>Promicromonosporaceae</taxon>
        <taxon>Krasilnikoviella</taxon>
    </lineage>
</organism>
<dbReference type="SUPFAM" id="SSF51445">
    <property type="entry name" value="(Trans)glycosidases"/>
    <property type="match status" value="1"/>
</dbReference>
<sequence length="473" mass="49732">MLVGAGTVVVVVLAAWAVLSMTGAAPWDEEPPAADAPLRELTATRGAVATGGEPQWITGISSDGRTFVDQGGDPVLVRGDAPWSLLTDLHPDEAETYLATRSAQGFNAMLVSLVGAVANGAPSDDGATVDGLLPFVDGDVLRWEEEYFDRAHETVRRAGELGITAMLYPIDSWTLDHTFAGASPQTCRAFGEMAARWAADLPVLWMTGGDYSRSAERDACLEAMLEGIRSTGDDRPFTAQLRDVSSAAADDHWRDRVDWSFVYTYGPTPLAVGEAYAATPARPALLGEANYEGENNTGGPTTTPETLRRQVLWAITSGSPGDVFGTDDWEFHDGWEARLESEGAEQVSRIRDVVASLAWWTLRPQESFLTGGAGGEAEAAQDVLDADLATAAVAPDGSLALVYVPSERAVSLDLSLLAPGAEAAWVDPSTGAATAVGPVSELSVTPSGEVPTPGDNAAGAGDWLLVLGTDLPF</sequence>
<dbReference type="PANTHER" id="PTHR37836:SF2">
    <property type="entry name" value="DUF4038 DOMAIN-CONTAINING PROTEIN"/>
    <property type="match status" value="1"/>
</dbReference>
<dbReference type="EMBL" id="FUZQ01000001">
    <property type="protein sequence ID" value="SKC37461.1"/>
    <property type="molecule type" value="Genomic_DNA"/>
</dbReference>
<dbReference type="PANTHER" id="PTHR37836">
    <property type="entry name" value="LMO1036 PROTEIN"/>
    <property type="match status" value="1"/>
</dbReference>
<evidence type="ECO:0000259" key="2">
    <source>
        <dbReference type="Pfam" id="PF13204"/>
    </source>
</evidence>
<dbReference type="OrthoDB" id="8108447at2"/>
<dbReference type="InterPro" id="IPR025277">
    <property type="entry name" value="Apiosidase-like_cat_dom"/>
</dbReference>
<dbReference type="InterPro" id="IPR024749">
    <property type="entry name" value="Collagen-bd_put"/>
</dbReference>
<evidence type="ECO:0000259" key="1">
    <source>
        <dbReference type="Pfam" id="PF12904"/>
    </source>
</evidence>
<dbReference type="Pfam" id="PF12904">
    <property type="entry name" value="Collagen_bind_2"/>
    <property type="match status" value="1"/>
</dbReference>
<feature type="domain" description="Apiosidase-like catalytic" evidence="2">
    <location>
        <begin position="62"/>
        <end position="361"/>
    </location>
</feature>
<name>A0A1T5IE36_9MICO</name>
<evidence type="ECO:0000313" key="4">
    <source>
        <dbReference type="Proteomes" id="UP000189777"/>
    </source>
</evidence>
<proteinExistence type="predicted"/>
<dbReference type="Pfam" id="PF13204">
    <property type="entry name" value="Apiosidase"/>
    <property type="match status" value="1"/>
</dbReference>
<dbReference type="AlphaFoldDB" id="A0A1T5IE36"/>
<dbReference type="Proteomes" id="UP000189777">
    <property type="component" value="Unassembled WGS sequence"/>
</dbReference>
<dbReference type="Gene3D" id="3.20.20.80">
    <property type="entry name" value="Glycosidases"/>
    <property type="match status" value="1"/>
</dbReference>
<gene>
    <name evidence="3" type="ORF">SAMN04324258_0410</name>
</gene>
<dbReference type="RefSeq" id="WP_139820675.1">
    <property type="nucleotide sequence ID" value="NZ_FUZQ01000001.1"/>
</dbReference>
<feature type="domain" description="Putative collagen-binding" evidence="1">
    <location>
        <begin position="396"/>
        <end position="467"/>
    </location>
</feature>
<dbReference type="InterPro" id="IPR017853">
    <property type="entry name" value="GH"/>
</dbReference>
<evidence type="ECO:0000313" key="3">
    <source>
        <dbReference type="EMBL" id="SKC37461.1"/>
    </source>
</evidence>